<keyword evidence="2" id="KW-0496">Mitochondrion</keyword>
<dbReference type="GO" id="GO:0004591">
    <property type="term" value="F:oxoglutarate dehydrogenase (succinyl-transferring) activity"/>
    <property type="evidence" value="ECO:0007669"/>
    <property type="project" value="TreeGrafter"/>
</dbReference>
<evidence type="ECO:0000256" key="4">
    <source>
        <dbReference type="SAM" id="MobiDB-lite"/>
    </source>
</evidence>
<sequence>MGSKISGKMAAASRVVQVVKPHAPLIKFPNRQNIPRPTAQEALKMAFASFPDTSPSTHSSVPSAALGSRPPGAPSQVPGTPDSAATVRDLPQRYRRKPLALDEMDYIQVRAVSTGRHVL</sequence>
<evidence type="ECO:0000256" key="1">
    <source>
        <dbReference type="ARBA" id="ARBA00004173"/>
    </source>
</evidence>
<proteinExistence type="inferred from homology"/>
<name>A0A3B3Q1R0_9TELE</name>
<feature type="compositionally biased region" description="Polar residues" evidence="4">
    <location>
        <begin position="51"/>
        <end position="62"/>
    </location>
</feature>
<dbReference type="GO" id="GO:0005739">
    <property type="term" value="C:mitochondrion"/>
    <property type="evidence" value="ECO:0007669"/>
    <property type="project" value="UniProtKB-SubCell"/>
</dbReference>
<reference evidence="5" key="1">
    <citation type="submission" date="2025-08" db="UniProtKB">
        <authorList>
            <consortium name="Ensembl"/>
        </authorList>
    </citation>
    <scope>IDENTIFICATION</scope>
</reference>
<dbReference type="PANTHER" id="PTHR31601">
    <property type="entry name" value="28S RIBOSOMAL PROTEIN S36, MITOCHONDRIAL"/>
    <property type="match status" value="1"/>
</dbReference>
<reference evidence="5" key="2">
    <citation type="submission" date="2025-09" db="UniProtKB">
        <authorList>
            <consortium name="Ensembl"/>
        </authorList>
    </citation>
    <scope>IDENTIFICATION</scope>
</reference>
<dbReference type="GeneTree" id="ENSGT00390000017443"/>
<feature type="region of interest" description="Disordered" evidence="4">
    <location>
        <begin position="47"/>
        <end position="91"/>
    </location>
</feature>
<dbReference type="AlphaFoldDB" id="A0A3B3Q1R0"/>
<accession>A0A3B3Q1R0</accession>
<evidence type="ECO:0000256" key="2">
    <source>
        <dbReference type="ARBA" id="ARBA00023128"/>
    </source>
</evidence>
<comment type="similarity">
    <text evidence="3">Belongs to the alpha-ketoglutarate dehydrogenase component 4 family.</text>
</comment>
<organism evidence="5 6">
    <name type="scientific">Paramormyrops kingsleyae</name>
    <dbReference type="NCBI Taxonomy" id="1676925"/>
    <lineage>
        <taxon>Eukaryota</taxon>
        <taxon>Metazoa</taxon>
        <taxon>Chordata</taxon>
        <taxon>Craniata</taxon>
        <taxon>Vertebrata</taxon>
        <taxon>Euteleostomi</taxon>
        <taxon>Actinopterygii</taxon>
        <taxon>Neopterygii</taxon>
        <taxon>Teleostei</taxon>
        <taxon>Osteoglossocephala</taxon>
        <taxon>Osteoglossomorpha</taxon>
        <taxon>Osteoglossiformes</taxon>
        <taxon>Mormyridae</taxon>
        <taxon>Paramormyrops</taxon>
    </lineage>
</organism>
<dbReference type="Ensembl" id="ENSPKIT00000023891.1">
    <property type="protein sequence ID" value="ENSPKIP00000000008.1"/>
    <property type="gene ID" value="ENSPKIG00000018821.1"/>
</dbReference>
<evidence type="ECO:0000313" key="5">
    <source>
        <dbReference type="Ensembl" id="ENSPKIP00000000008.1"/>
    </source>
</evidence>
<evidence type="ECO:0000313" key="6">
    <source>
        <dbReference type="Proteomes" id="UP000261540"/>
    </source>
</evidence>
<keyword evidence="6" id="KW-1185">Reference proteome</keyword>
<protein>
    <submittedName>
        <fullName evidence="5">Alpha-ketoglutarate dehydrogenase subunit 4</fullName>
    </submittedName>
</protein>
<dbReference type="InterPro" id="IPR020373">
    <property type="entry name" value="Kgd4/YMR-31"/>
</dbReference>
<comment type="subcellular location">
    <subcellularLocation>
        <location evidence="1">Mitochondrion</location>
    </subcellularLocation>
</comment>
<evidence type="ECO:0000256" key="3">
    <source>
        <dbReference type="ARBA" id="ARBA00043970"/>
    </source>
</evidence>
<dbReference type="Proteomes" id="UP000261540">
    <property type="component" value="Unplaced"/>
</dbReference>
<dbReference type="PANTHER" id="PTHR31601:SF2">
    <property type="entry name" value="ALPHA-KETOGLUTARATE DEHYDROGENASE COMPONENT 4"/>
    <property type="match status" value="1"/>
</dbReference>
<dbReference type="STRING" id="1676925.ENSPKIP00000000008"/>
<dbReference type="GO" id="GO:0006103">
    <property type="term" value="P:2-oxoglutarate metabolic process"/>
    <property type="evidence" value="ECO:0007669"/>
    <property type="project" value="InterPro"/>
</dbReference>